<evidence type="ECO:0000313" key="2">
    <source>
        <dbReference type="EMBL" id="KAF6431723.1"/>
    </source>
</evidence>
<dbReference type="AlphaFoldDB" id="A0A7J8E8K2"/>
<comment type="caution">
    <text evidence="2">The sequence shown here is derived from an EMBL/GenBank/DDBJ whole genome shotgun (WGS) entry which is preliminary data.</text>
</comment>
<proteinExistence type="predicted"/>
<dbReference type="Proteomes" id="UP000593571">
    <property type="component" value="Unassembled WGS sequence"/>
</dbReference>
<protein>
    <submittedName>
        <fullName evidence="2">Uncharacterized protein</fullName>
    </submittedName>
</protein>
<accession>A0A7J8E8K2</accession>
<feature type="region of interest" description="Disordered" evidence="1">
    <location>
        <begin position="117"/>
        <end position="136"/>
    </location>
</feature>
<evidence type="ECO:0000313" key="3">
    <source>
        <dbReference type="Proteomes" id="UP000593571"/>
    </source>
</evidence>
<keyword evidence="3" id="KW-1185">Reference proteome</keyword>
<gene>
    <name evidence="2" type="ORF">HJG63_008203</name>
</gene>
<organism evidence="2 3">
    <name type="scientific">Rousettus aegyptiacus</name>
    <name type="common">Egyptian fruit bat</name>
    <name type="synonym">Pteropus aegyptiacus</name>
    <dbReference type="NCBI Taxonomy" id="9407"/>
    <lineage>
        <taxon>Eukaryota</taxon>
        <taxon>Metazoa</taxon>
        <taxon>Chordata</taxon>
        <taxon>Craniata</taxon>
        <taxon>Vertebrata</taxon>
        <taxon>Euteleostomi</taxon>
        <taxon>Mammalia</taxon>
        <taxon>Eutheria</taxon>
        <taxon>Laurasiatheria</taxon>
        <taxon>Chiroptera</taxon>
        <taxon>Yinpterochiroptera</taxon>
        <taxon>Pteropodoidea</taxon>
        <taxon>Pteropodidae</taxon>
        <taxon>Rousettinae</taxon>
        <taxon>Rousettus</taxon>
    </lineage>
</organism>
<sequence>MLAPKAALLLPELGTCLFEAAALSPRRWSVGRVKVRAALQPAISEVSKAVPTALDTQNQIQTDRRSRHLSSAARAHHHLLLGGSCALHPTSPLRPRLRLGRLMNIYMARTWCPPSAGRANRQERGGVSALPRLGLP</sequence>
<name>A0A7J8E8K2_ROUAE</name>
<reference evidence="2 3" key="1">
    <citation type="journal article" date="2020" name="Nature">
        <title>Six reference-quality genomes reveal evolution of bat adaptations.</title>
        <authorList>
            <person name="Jebb D."/>
            <person name="Huang Z."/>
            <person name="Pippel M."/>
            <person name="Hughes G.M."/>
            <person name="Lavrichenko K."/>
            <person name="Devanna P."/>
            <person name="Winkler S."/>
            <person name="Jermiin L.S."/>
            <person name="Skirmuntt E.C."/>
            <person name="Katzourakis A."/>
            <person name="Burkitt-Gray L."/>
            <person name="Ray D.A."/>
            <person name="Sullivan K.A.M."/>
            <person name="Roscito J.G."/>
            <person name="Kirilenko B.M."/>
            <person name="Davalos L.M."/>
            <person name="Corthals A.P."/>
            <person name="Power M.L."/>
            <person name="Jones G."/>
            <person name="Ransome R.D."/>
            <person name="Dechmann D.K.N."/>
            <person name="Locatelli A.G."/>
            <person name="Puechmaille S.J."/>
            <person name="Fedrigo O."/>
            <person name="Jarvis E.D."/>
            <person name="Hiller M."/>
            <person name="Vernes S.C."/>
            <person name="Myers E.W."/>
            <person name="Teeling E.C."/>
        </authorList>
    </citation>
    <scope>NUCLEOTIDE SEQUENCE [LARGE SCALE GENOMIC DNA]</scope>
    <source>
        <strain evidence="2">MRouAeg1</strain>
        <tissue evidence="2">Muscle</tissue>
    </source>
</reference>
<dbReference type="EMBL" id="JACASE010000010">
    <property type="protein sequence ID" value="KAF6431723.1"/>
    <property type="molecule type" value="Genomic_DNA"/>
</dbReference>
<evidence type="ECO:0000256" key="1">
    <source>
        <dbReference type="SAM" id="MobiDB-lite"/>
    </source>
</evidence>